<evidence type="ECO:0000256" key="5">
    <source>
        <dbReference type="ARBA" id="ARBA00023136"/>
    </source>
</evidence>
<dbReference type="PANTHER" id="PTHR10037:SF62">
    <property type="entry name" value="SODIUM CHANNEL PROTEIN 60E"/>
    <property type="match status" value="1"/>
</dbReference>
<keyword evidence="3" id="KW-0106">Calcium</keyword>
<organism evidence="10 11">
    <name type="scientific">Triparma laevis f. longispina</name>
    <dbReference type="NCBI Taxonomy" id="1714387"/>
    <lineage>
        <taxon>Eukaryota</taxon>
        <taxon>Sar</taxon>
        <taxon>Stramenopiles</taxon>
        <taxon>Ochrophyta</taxon>
        <taxon>Bolidophyceae</taxon>
        <taxon>Parmales</taxon>
        <taxon>Triparmaceae</taxon>
        <taxon>Triparma</taxon>
    </lineage>
</organism>
<feature type="transmembrane region" description="Helical" evidence="8">
    <location>
        <begin position="304"/>
        <end position="325"/>
    </location>
</feature>
<feature type="compositionally biased region" description="Low complexity" evidence="7">
    <location>
        <begin position="37"/>
        <end position="46"/>
    </location>
</feature>
<feature type="compositionally biased region" description="Polar residues" evidence="7">
    <location>
        <begin position="1"/>
        <end position="11"/>
    </location>
</feature>
<feature type="compositionally biased region" description="Polar residues" evidence="7">
    <location>
        <begin position="512"/>
        <end position="526"/>
    </location>
</feature>
<proteinExistence type="predicted"/>
<dbReference type="SUPFAM" id="SSF47473">
    <property type="entry name" value="EF-hand"/>
    <property type="match status" value="1"/>
</dbReference>
<feature type="region of interest" description="Disordered" evidence="7">
    <location>
        <begin position="506"/>
        <end position="535"/>
    </location>
</feature>
<feature type="compositionally biased region" description="Basic and acidic residues" evidence="7">
    <location>
        <begin position="109"/>
        <end position="120"/>
    </location>
</feature>
<feature type="transmembrane region" description="Helical" evidence="8">
    <location>
        <begin position="693"/>
        <end position="713"/>
    </location>
</feature>
<keyword evidence="6" id="KW-0175">Coiled coil</keyword>
<reference evidence="11" key="1">
    <citation type="journal article" date="2023" name="Commun. Biol.">
        <title>Genome analysis of Parmales, the sister group of diatoms, reveals the evolutionary specialization of diatoms from phago-mixotrophs to photoautotrophs.</title>
        <authorList>
            <person name="Ban H."/>
            <person name="Sato S."/>
            <person name="Yoshikawa S."/>
            <person name="Yamada K."/>
            <person name="Nakamura Y."/>
            <person name="Ichinomiya M."/>
            <person name="Sato N."/>
            <person name="Blanc-Mathieu R."/>
            <person name="Endo H."/>
            <person name="Kuwata A."/>
            <person name="Ogata H."/>
        </authorList>
    </citation>
    <scope>NUCLEOTIDE SEQUENCE [LARGE SCALE GENOMIC DNA]</scope>
    <source>
        <strain evidence="11">NIES 3700</strain>
    </source>
</reference>
<dbReference type="PROSITE" id="PS50222">
    <property type="entry name" value="EF_HAND_2"/>
    <property type="match status" value="1"/>
</dbReference>
<name>A0A9W7A3P0_9STRA</name>
<dbReference type="Pfam" id="PF00520">
    <property type="entry name" value="Ion_trans"/>
    <property type="match status" value="2"/>
</dbReference>
<protein>
    <recommendedName>
        <fullName evidence="9">EF-hand domain-containing protein</fullName>
    </recommendedName>
</protein>
<dbReference type="InterPro" id="IPR027359">
    <property type="entry name" value="Volt_channel_dom_sf"/>
</dbReference>
<dbReference type="Gene3D" id="1.10.238.10">
    <property type="entry name" value="EF-hand"/>
    <property type="match status" value="1"/>
</dbReference>
<evidence type="ECO:0000256" key="3">
    <source>
        <dbReference type="ARBA" id="ARBA00022837"/>
    </source>
</evidence>
<dbReference type="Gene3D" id="1.20.120.350">
    <property type="entry name" value="Voltage-gated potassium channels. Chain C"/>
    <property type="match status" value="2"/>
</dbReference>
<feature type="domain" description="EF-hand" evidence="9">
    <location>
        <begin position="880"/>
        <end position="915"/>
    </location>
</feature>
<dbReference type="InterPro" id="IPR002048">
    <property type="entry name" value="EF_hand_dom"/>
</dbReference>
<keyword evidence="2 8" id="KW-0812">Transmembrane</keyword>
<dbReference type="PANTHER" id="PTHR10037">
    <property type="entry name" value="VOLTAGE-GATED CATION CHANNEL CALCIUM AND SODIUM"/>
    <property type="match status" value="1"/>
</dbReference>
<feature type="region of interest" description="Disordered" evidence="7">
    <location>
        <begin position="162"/>
        <end position="197"/>
    </location>
</feature>
<feature type="compositionally biased region" description="Polar residues" evidence="7">
    <location>
        <begin position="87"/>
        <end position="106"/>
    </location>
</feature>
<feature type="transmembrane region" description="Helical" evidence="8">
    <location>
        <begin position="346"/>
        <end position="379"/>
    </location>
</feature>
<evidence type="ECO:0000313" key="10">
    <source>
        <dbReference type="EMBL" id="GMH65256.1"/>
    </source>
</evidence>
<dbReference type="CDD" id="cd00051">
    <property type="entry name" value="EFh"/>
    <property type="match status" value="1"/>
</dbReference>
<feature type="transmembrane region" description="Helical" evidence="8">
    <location>
        <begin position="822"/>
        <end position="847"/>
    </location>
</feature>
<evidence type="ECO:0000259" key="9">
    <source>
        <dbReference type="PROSITE" id="PS50222"/>
    </source>
</evidence>
<keyword evidence="11" id="KW-1185">Reference proteome</keyword>
<evidence type="ECO:0000256" key="8">
    <source>
        <dbReference type="SAM" id="Phobius"/>
    </source>
</evidence>
<evidence type="ECO:0000256" key="2">
    <source>
        <dbReference type="ARBA" id="ARBA00022692"/>
    </source>
</evidence>
<dbReference type="InterPro" id="IPR043203">
    <property type="entry name" value="VGCC_Ca_Na"/>
</dbReference>
<keyword evidence="4 8" id="KW-1133">Transmembrane helix</keyword>
<dbReference type="AlphaFoldDB" id="A0A9W7A3P0"/>
<feature type="compositionally biased region" description="Basic and acidic residues" evidence="7">
    <location>
        <begin position="162"/>
        <end position="180"/>
    </location>
</feature>
<feature type="transmembrane region" description="Helical" evidence="8">
    <location>
        <begin position="234"/>
        <end position="252"/>
    </location>
</feature>
<sequence length="975" mass="110128">MTSFNPVTSAVTLGGGEVKSGSPIEKWEKKSMKLHNSPSSSPKSSPNQLRDPSKATAKAKRALKDIQKPKSAKAKIKAAKQDYVSPYSVQSTSSKKLSVNGDSPNKTKFAPDFKLNRNDSEADLNPNAPKAPNKRLRSTKRPSTFFANPNTVNQRILTLEQAKKDEMKEREARRREKNEDDGAIEEEGDKTPEEEEECPFVTDKYIMPEQWTGFARTWITKVSLPARILALSEAFGSFILGVIIVAGVLVGVQTYPGMETNQPILIMDQIILFIFCVEILTKMLAEGMAPWRYFVSREWKWNNFDFAIVMACMPFVDLGNSISLLRLFRLMRLAKLVKKIPQLQVIIMGLVGGFTSIGYILLLLFLVMYLFAIAGIYAFRENDPFHYGDLFTALLTLFRASTLEDWTDLMYINMFGCDTYANVYVGDEARTPDNTAYWCTFAMEKYWMSQIYFVGFIFISALAMLSLFVGAVTMAMSEALEQMAEEKELKMKAKKAAEKLKRLEDEAHTRARTASTGKGLRGNSSITDEEKKARVPSKRLSQSLHDLIGVGSIEEDDKKVKKLTRDQKLMLGAWEDCDMMQMKAETRRKFSNPIRQLWHDISLVAKKTVENTHFVNFITLVIICAGGLVGIQTYPGWGEDEVTLQCETDQCKMCGQIDFVILIIFTVEIGLKFVAADCRPYRVLKDAWNAFDLLIVIGSYVLGGGMITMLRLLRLLRVLKLVKAFPQLQVIVSALIMGMASIGYIGVILVMVFYVFGIIGMILFAANDPWHFGTLHIAMLSLFRASTFEDWTDIMYINMYGCDQYGYSAWPQYCTDPHASGAIAPIFFVIFVIIGGLVLLTLFVGVVSTSMDEAQKEQQAELFIEARVKYLQDEANIDPREMDDIKDVFAILDLSNDGNLDITELVNAFEWLEVVKTKDEAEEMFKMFKNSGDTADINIADFVKFMYNLKVTKAAGSDRDYELGKKEWQKYMAER</sequence>
<feature type="coiled-coil region" evidence="6">
    <location>
        <begin position="476"/>
        <end position="506"/>
    </location>
</feature>
<evidence type="ECO:0000256" key="4">
    <source>
        <dbReference type="ARBA" id="ARBA00022989"/>
    </source>
</evidence>
<feature type="compositionally biased region" description="Acidic residues" evidence="7">
    <location>
        <begin position="181"/>
        <end position="197"/>
    </location>
</feature>
<dbReference type="PROSITE" id="PS00018">
    <property type="entry name" value="EF_HAND_1"/>
    <property type="match status" value="1"/>
</dbReference>
<dbReference type="EMBL" id="BRXW01000550">
    <property type="protein sequence ID" value="GMH65256.1"/>
    <property type="molecule type" value="Genomic_DNA"/>
</dbReference>
<accession>A0A9W7A3P0</accession>
<comment type="subcellular location">
    <subcellularLocation>
        <location evidence="1">Membrane</location>
        <topology evidence="1">Multi-pass membrane protein</topology>
    </subcellularLocation>
</comment>
<feature type="transmembrane region" description="Helical" evidence="8">
    <location>
        <begin position="734"/>
        <end position="766"/>
    </location>
</feature>
<evidence type="ECO:0000256" key="1">
    <source>
        <dbReference type="ARBA" id="ARBA00004141"/>
    </source>
</evidence>
<feature type="transmembrane region" description="Helical" evidence="8">
    <location>
        <begin position="614"/>
        <end position="634"/>
    </location>
</feature>
<evidence type="ECO:0000313" key="11">
    <source>
        <dbReference type="Proteomes" id="UP001165122"/>
    </source>
</evidence>
<dbReference type="Pfam" id="PF13499">
    <property type="entry name" value="EF-hand_7"/>
    <property type="match status" value="1"/>
</dbReference>
<dbReference type="OrthoDB" id="416585at2759"/>
<dbReference type="SUPFAM" id="SSF81324">
    <property type="entry name" value="Voltage-gated potassium channels"/>
    <property type="match status" value="2"/>
</dbReference>
<feature type="transmembrane region" description="Helical" evidence="8">
    <location>
        <begin position="264"/>
        <end position="284"/>
    </location>
</feature>
<keyword evidence="5 8" id="KW-0472">Membrane</keyword>
<evidence type="ECO:0000256" key="7">
    <source>
        <dbReference type="SAM" id="MobiDB-lite"/>
    </source>
</evidence>
<dbReference type="InterPro" id="IPR005821">
    <property type="entry name" value="Ion_trans_dom"/>
</dbReference>
<dbReference type="GO" id="GO:0001518">
    <property type="term" value="C:voltage-gated sodium channel complex"/>
    <property type="evidence" value="ECO:0007669"/>
    <property type="project" value="TreeGrafter"/>
</dbReference>
<dbReference type="InterPro" id="IPR011992">
    <property type="entry name" value="EF-hand-dom_pair"/>
</dbReference>
<gene>
    <name evidence="10" type="ORF">TrLO_g12531</name>
</gene>
<dbReference type="Proteomes" id="UP001165122">
    <property type="component" value="Unassembled WGS sequence"/>
</dbReference>
<feature type="transmembrane region" description="Helical" evidence="8">
    <location>
        <begin position="451"/>
        <end position="473"/>
    </location>
</feature>
<dbReference type="GO" id="GO:0005509">
    <property type="term" value="F:calcium ion binding"/>
    <property type="evidence" value="ECO:0007669"/>
    <property type="project" value="InterPro"/>
</dbReference>
<dbReference type="Gene3D" id="1.10.287.70">
    <property type="match status" value="2"/>
</dbReference>
<evidence type="ECO:0000256" key="6">
    <source>
        <dbReference type="SAM" id="Coils"/>
    </source>
</evidence>
<dbReference type="InterPro" id="IPR018247">
    <property type="entry name" value="EF_Hand_1_Ca_BS"/>
</dbReference>
<comment type="caution">
    <text evidence="10">The sequence shown here is derived from an EMBL/GenBank/DDBJ whole genome shotgun (WGS) entry which is preliminary data.</text>
</comment>
<feature type="region of interest" description="Disordered" evidence="7">
    <location>
        <begin position="1"/>
        <end position="147"/>
    </location>
</feature>
<dbReference type="GO" id="GO:0005248">
    <property type="term" value="F:voltage-gated sodium channel activity"/>
    <property type="evidence" value="ECO:0007669"/>
    <property type="project" value="TreeGrafter"/>
</dbReference>